<keyword evidence="2 5" id="KW-0545">Nucleotide biosynthesis</keyword>
<dbReference type="GO" id="GO:0044209">
    <property type="term" value="P:AMP salvage"/>
    <property type="evidence" value="ECO:0007669"/>
    <property type="project" value="UniProtKB-UniRule"/>
</dbReference>
<accession>A0A1F4VB65</accession>
<dbReference type="Pfam" id="PF05191">
    <property type="entry name" value="ADK_lid"/>
    <property type="match status" value="1"/>
</dbReference>
<dbReference type="EMBL" id="MEVD01000003">
    <property type="protein sequence ID" value="OGC54455.1"/>
    <property type="molecule type" value="Genomic_DNA"/>
</dbReference>
<feature type="binding site" evidence="5">
    <location>
        <position position="125"/>
    </location>
    <ligand>
        <name>Zn(2+)</name>
        <dbReference type="ChEBI" id="CHEBI:29105"/>
        <note>structural</note>
    </ligand>
</feature>
<feature type="binding site" evidence="5">
    <location>
        <position position="152"/>
    </location>
    <ligand>
        <name>AMP</name>
        <dbReference type="ChEBI" id="CHEBI:456215"/>
    </ligand>
</feature>
<evidence type="ECO:0000256" key="3">
    <source>
        <dbReference type="ARBA" id="ARBA00022741"/>
    </source>
</evidence>
<evidence type="ECO:0000313" key="9">
    <source>
        <dbReference type="EMBL" id="OGC54455.1"/>
    </source>
</evidence>
<feature type="binding site" evidence="5">
    <location>
        <position position="119"/>
    </location>
    <ligand>
        <name>ATP</name>
        <dbReference type="ChEBI" id="CHEBI:30616"/>
    </ligand>
</feature>
<feature type="region of interest" description="LID" evidence="5">
    <location>
        <begin position="118"/>
        <end position="155"/>
    </location>
</feature>
<dbReference type="CDD" id="cd01428">
    <property type="entry name" value="ADK"/>
    <property type="match status" value="1"/>
</dbReference>
<comment type="subunit">
    <text evidence="5 7">Monomer.</text>
</comment>
<dbReference type="GO" id="GO:0008270">
    <property type="term" value="F:zinc ion binding"/>
    <property type="evidence" value="ECO:0007669"/>
    <property type="project" value="UniProtKB-UniRule"/>
</dbReference>
<evidence type="ECO:0000256" key="1">
    <source>
        <dbReference type="ARBA" id="ARBA00022679"/>
    </source>
</evidence>
<keyword evidence="3 5" id="KW-0547">Nucleotide-binding</keyword>
<protein>
    <recommendedName>
        <fullName evidence="5 7">Adenylate kinase</fullName>
        <shortName evidence="5">AK</shortName>
        <ecNumber evidence="5 7">2.7.4.3</ecNumber>
    </recommendedName>
    <alternativeName>
        <fullName evidence="5">ATP-AMP transphosphorylase</fullName>
    </alternativeName>
    <alternativeName>
        <fullName evidence="5">ATP:AMP phosphotransferase</fullName>
    </alternativeName>
    <alternativeName>
        <fullName evidence="5">Adenylate monophosphate kinase</fullName>
    </alternativeName>
</protein>
<evidence type="ECO:0000256" key="6">
    <source>
        <dbReference type="RuleBase" id="RU003330"/>
    </source>
</evidence>
<evidence type="ECO:0000259" key="8">
    <source>
        <dbReference type="Pfam" id="PF05191"/>
    </source>
</evidence>
<keyword evidence="5" id="KW-0479">Metal-binding</keyword>
<organism evidence="9 10">
    <name type="scientific">candidate division WWE3 bacterium RIFCSPHIGHO2_02_FULL_38_14</name>
    <dbReference type="NCBI Taxonomy" id="1802620"/>
    <lineage>
        <taxon>Bacteria</taxon>
        <taxon>Katanobacteria</taxon>
    </lineage>
</organism>
<comment type="similarity">
    <text evidence="5 6">Belongs to the adenylate kinase family.</text>
</comment>
<dbReference type="Pfam" id="PF00406">
    <property type="entry name" value="ADK"/>
    <property type="match status" value="1"/>
</dbReference>
<dbReference type="InterPro" id="IPR006259">
    <property type="entry name" value="Adenyl_kin_sub"/>
</dbReference>
<dbReference type="PANTHER" id="PTHR23359">
    <property type="entry name" value="NUCLEOTIDE KINASE"/>
    <property type="match status" value="1"/>
</dbReference>
<dbReference type="Gene3D" id="3.40.50.300">
    <property type="entry name" value="P-loop containing nucleotide triphosphate hydrolases"/>
    <property type="match status" value="1"/>
</dbReference>
<dbReference type="PRINTS" id="PR00094">
    <property type="entry name" value="ADENYLTKNASE"/>
</dbReference>
<comment type="subcellular location">
    <subcellularLocation>
        <location evidence="5 7">Cytoplasm</location>
    </subcellularLocation>
</comment>
<dbReference type="GO" id="GO:0004017">
    <property type="term" value="F:AMP kinase activity"/>
    <property type="evidence" value="ECO:0007669"/>
    <property type="project" value="UniProtKB-UniRule"/>
</dbReference>
<keyword evidence="1 5" id="KW-0808">Transferase</keyword>
<comment type="catalytic activity">
    <reaction evidence="5 7">
        <text>AMP + ATP = 2 ADP</text>
        <dbReference type="Rhea" id="RHEA:12973"/>
        <dbReference type="ChEBI" id="CHEBI:30616"/>
        <dbReference type="ChEBI" id="CHEBI:456215"/>
        <dbReference type="ChEBI" id="CHEBI:456216"/>
        <dbReference type="EC" id="2.7.4.3"/>
    </reaction>
</comment>
<dbReference type="STRING" id="1802620.A3D91_00980"/>
<comment type="function">
    <text evidence="5">Catalyzes the reversible transfer of the terminal phosphate group between ATP and AMP. Plays an important role in cellular energy homeostasis and in adenine nucleotide metabolism.</text>
</comment>
<dbReference type="UniPathway" id="UPA00588">
    <property type="reaction ID" value="UER00649"/>
</dbReference>
<dbReference type="NCBIfam" id="TIGR01351">
    <property type="entry name" value="adk"/>
    <property type="match status" value="1"/>
</dbReference>
<feature type="binding site" evidence="5">
    <location>
        <position position="122"/>
    </location>
    <ligand>
        <name>Zn(2+)</name>
        <dbReference type="ChEBI" id="CHEBI:29105"/>
        <note>structural</note>
    </ligand>
</feature>
<feature type="binding site" evidence="5">
    <location>
        <position position="191"/>
    </location>
    <ligand>
        <name>ATP</name>
        <dbReference type="ChEBI" id="CHEBI:30616"/>
    </ligand>
</feature>
<keyword evidence="5" id="KW-0963">Cytoplasm</keyword>
<gene>
    <name evidence="5" type="primary">adk</name>
    <name evidence="9" type="ORF">A3D91_00980</name>
</gene>
<dbReference type="InterPro" id="IPR036193">
    <property type="entry name" value="ADK_active_lid_dom_sf"/>
</dbReference>
<dbReference type="InterPro" id="IPR007862">
    <property type="entry name" value="Adenylate_kinase_lid-dom"/>
</dbReference>
<feature type="binding site" evidence="5">
    <location>
        <position position="36"/>
    </location>
    <ligand>
        <name>AMP</name>
        <dbReference type="ChEBI" id="CHEBI:456215"/>
    </ligand>
</feature>
<feature type="binding site" evidence="5">
    <location>
        <position position="163"/>
    </location>
    <ligand>
        <name>AMP</name>
        <dbReference type="ChEBI" id="CHEBI:456215"/>
    </ligand>
</feature>
<evidence type="ECO:0000256" key="7">
    <source>
        <dbReference type="RuleBase" id="RU003331"/>
    </source>
</evidence>
<name>A0A1F4VB65_UNCKA</name>
<evidence type="ECO:0000313" key="10">
    <source>
        <dbReference type="Proteomes" id="UP000178127"/>
    </source>
</evidence>
<dbReference type="AlphaFoldDB" id="A0A1F4VB65"/>
<dbReference type="EC" id="2.7.4.3" evidence="5 7"/>
<reference evidence="9 10" key="1">
    <citation type="journal article" date="2016" name="Nat. Commun.">
        <title>Thousands of microbial genomes shed light on interconnected biogeochemical processes in an aquifer system.</title>
        <authorList>
            <person name="Anantharaman K."/>
            <person name="Brown C.T."/>
            <person name="Hug L.A."/>
            <person name="Sharon I."/>
            <person name="Castelle C.J."/>
            <person name="Probst A.J."/>
            <person name="Thomas B.C."/>
            <person name="Singh A."/>
            <person name="Wilkins M.J."/>
            <person name="Karaoz U."/>
            <person name="Brodie E.L."/>
            <person name="Williams K.H."/>
            <person name="Hubbard S.S."/>
            <person name="Banfield J.F."/>
        </authorList>
    </citation>
    <scope>NUCLEOTIDE SEQUENCE [LARGE SCALE GENOMIC DNA]</scope>
</reference>
<dbReference type="Proteomes" id="UP000178127">
    <property type="component" value="Unassembled WGS sequence"/>
</dbReference>
<feature type="binding site" evidence="5">
    <location>
        <position position="142"/>
    </location>
    <ligand>
        <name>Zn(2+)</name>
        <dbReference type="ChEBI" id="CHEBI:29105"/>
        <note>structural</note>
    </ligand>
</feature>
<comment type="caution">
    <text evidence="9">The sequence shown here is derived from an EMBL/GenBank/DDBJ whole genome shotgun (WGS) entry which is preliminary data.</text>
</comment>
<feature type="domain" description="Adenylate kinase active site lid" evidence="8">
    <location>
        <begin position="119"/>
        <end position="154"/>
    </location>
</feature>
<dbReference type="SUPFAM" id="SSF57774">
    <property type="entry name" value="Microbial and mitochondrial ADK, insert 'zinc finger' domain"/>
    <property type="match status" value="1"/>
</dbReference>
<dbReference type="InterPro" id="IPR027417">
    <property type="entry name" value="P-loop_NTPase"/>
</dbReference>
<proteinExistence type="inferred from homology"/>
<feature type="binding site" evidence="5">
    <location>
        <position position="145"/>
    </location>
    <ligand>
        <name>Zn(2+)</name>
        <dbReference type="ChEBI" id="CHEBI:29105"/>
        <note>structural</note>
    </ligand>
</feature>
<dbReference type="GO" id="GO:0005524">
    <property type="term" value="F:ATP binding"/>
    <property type="evidence" value="ECO:0007669"/>
    <property type="project" value="UniProtKB-UniRule"/>
</dbReference>
<sequence>MKFLIVGPQGSGKGTIGEMLSKRLGIPLISVGDILRDLPKDHPKYQEVQDTINGGNLAPVEIVGELLKERVSKSDCTNGFIFDGWARRLKDIEYFDPGFDKVILLNISPGTSVKRLSSRRTCENCGSIFNIETVKPKVENVCDVCGGMLLQRDDDKPEAIIKRLDIFNEETMPVIDYFRKKGVLLEINAETLPEEIFENVLRALNKN</sequence>
<comment type="domain">
    <text evidence="5">Consists of three domains, a large central CORE domain and two small peripheral domains, NMPbind and LID, which undergo movements during catalysis. The LID domain closes over the site of phosphoryl transfer upon ATP binding. Assembling and dissambling the active center during each catalytic cycle provides an effective means to prevent ATP hydrolysis. Some bacteria have evolved a zinc-coordinating structure that stabilizes the LID domain.</text>
</comment>
<evidence type="ECO:0000256" key="4">
    <source>
        <dbReference type="ARBA" id="ARBA00022777"/>
    </source>
</evidence>
<dbReference type="GO" id="GO:0005737">
    <property type="term" value="C:cytoplasm"/>
    <property type="evidence" value="ECO:0007669"/>
    <property type="project" value="UniProtKB-SubCell"/>
</dbReference>
<feature type="binding site" evidence="5">
    <location>
        <begin position="128"/>
        <end position="129"/>
    </location>
    <ligand>
        <name>ATP</name>
        <dbReference type="ChEBI" id="CHEBI:30616"/>
    </ligand>
</feature>
<dbReference type="InterPro" id="IPR000850">
    <property type="entry name" value="Adenylat/UMP-CMP_kin"/>
</dbReference>
<keyword evidence="4 5" id="KW-0418">Kinase</keyword>
<evidence type="ECO:0000256" key="2">
    <source>
        <dbReference type="ARBA" id="ARBA00022727"/>
    </source>
</evidence>
<comment type="pathway">
    <text evidence="5">Purine metabolism; AMP biosynthesis via salvage pathway; AMP from ADP: step 1/1.</text>
</comment>
<dbReference type="SUPFAM" id="SSF52540">
    <property type="entry name" value="P-loop containing nucleoside triphosphate hydrolases"/>
    <property type="match status" value="1"/>
</dbReference>
<keyword evidence="5 7" id="KW-0067">ATP-binding</keyword>
<comment type="caution">
    <text evidence="5">Lacks conserved residue(s) required for the propagation of feature annotation.</text>
</comment>
<feature type="binding site" evidence="5">
    <location>
        <begin position="10"/>
        <end position="15"/>
    </location>
    <ligand>
        <name>ATP</name>
        <dbReference type="ChEBI" id="CHEBI:30616"/>
    </ligand>
</feature>
<dbReference type="HAMAP" id="MF_00235">
    <property type="entry name" value="Adenylate_kinase_Adk"/>
    <property type="match status" value="1"/>
</dbReference>
<evidence type="ECO:0000256" key="5">
    <source>
        <dbReference type="HAMAP-Rule" id="MF_00235"/>
    </source>
</evidence>
<keyword evidence="5" id="KW-0862">Zinc</keyword>